<dbReference type="InterPro" id="IPR016980">
    <property type="entry name" value="S-AdoMet-dep_MeTrfase_Alr7345"/>
</dbReference>
<dbReference type="RefSeq" id="WP_183118913.1">
    <property type="nucleotide sequence ID" value="NZ_JABEQF010000004.1"/>
</dbReference>
<dbReference type="PIRSF" id="PIRSF031679">
    <property type="entry name" value="Mtase_Alr7345_prd"/>
    <property type="match status" value="1"/>
</dbReference>
<dbReference type="GO" id="GO:0008168">
    <property type="term" value="F:methyltransferase activity"/>
    <property type="evidence" value="ECO:0007669"/>
    <property type="project" value="UniProtKB-KW"/>
</dbReference>
<reference evidence="3 4" key="1">
    <citation type="submission" date="2020-04" db="EMBL/GenBank/DDBJ databases">
        <title>Description of novel Gluconacetobacter.</title>
        <authorList>
            <person name="Sombolestani A."/>
        </authorList>
    </citation>
    <scope>NUCLEOTIDE SEQUENCE [LARGE SCALE GENOMIC DNA]</scope>
    <source>
        <strain evidence="3 4">LMG 21311</strain>
    </source>
</reference>
<sequence>MTGSCGRRSLLGWTALAATAPSLVARAASGGDALMLRGIIASPSRPAADRARDRWRHPYASLRFWGLRPGMTIIDLQPGAGYWTRILAPYAARTGGTYIAGLGDMGAGRTRFDGQFGDVARYGHIRDVAFGPDSGALAAPASVDLILTAREIHNWIGGGYLDHAMGGVAMALKPGGILAVEEHRADPVPQEAGAASGYVAMATVVQAAAHAGLRLEASSEINANPRDDKKHPFGVWTLPPTRASSAGGQPDPAFDHAKYDAIGESDRMTLRFRKPA</sequence>
<dbReference type="EMBL" id="JABEQF010000004">
    <property type="protein sequence ID" value="MBB2189757.1"/>
    <property type="molecule type" value="Genomic_DNA"/>
</dbReference>
<feature type="region of interest" description="Disordered" evidence="1">
    <location>
        <begin position="219"/>
        <end position="253"/>
    </location>
</feature>
<organism evidence="3 4">
    <name type="scientific">Gluconacetobacter azotocaptans</name>
    <dbReference type="NCBI Taxonomy" id="142834"/>
    <lineage>
        <taxon>Bacteria</taxon>
        <taxon>Pseudomonadati</taxon>
        <taxon>Pseudomonadota</taxon>
        <taxon>Alphaproteobacteria</taxon>
        <taxon>Acetobacterales</taxon>
        <taxon>Acetobacteraceae</taxon>
        <taxon>Gluconacetobacter</taxon>
    </lineage>
</organism>
<dbReference type="Proteomes" id="UP000555756">
    <property type="component" value="Unassembled WGS sequence"/>
</dbReference>
<feature type="signal peptide" evidence="2">
    <location>
        <begin position="1"/>
        <end position="27"/>
    </location>
</feature>
<feature type="chain" id="PRO_5031262249" evidence="2">
    <location>
        <begin position="28"/>
        <end position="276"/>
    </location>
</feature>
<keyword evidence="2" id="KW-0732">Signal</keyword>
<name>A0A7W4JRZ4_9PROT</name>
<evidence type="ECO:0000256" key="2">
    <source>
        <dbReference type="SAM" id="SignalP"/>
    </source>
</evidence>
<dbReference type="AlphaFoldDB" id="A0A7W4JRZ4"/>
<proteinExistence type="predicted"/>
<protein>
    <submittedName>
        <fullName evidence="3">Class I SAM-dependent methyltransferase</fullName>
    </submittedName>
</protein>
<keyword evidence="3" id="KW-0808">Transferase</keyword>
<dbReference type="InterPro" id="IPR029063">
    <property type="entry name" value="SAM-dependent_MTases_sf"/>
</dbReference>
<evidence type="ECO:0000313" key="4">
    <source>
        <dbReference type="Proteomes" id="UP000555756"/>
    </source>
</evidence>
<dbReference type="Gene3D" id="3.40.50.150">
    <property type="entry name" value="Vaccinia Virus protein VP39"/>
    <property type="match status" value="2"/>
</dbReference>
<comment type="caution">
    <text evidence="3">The sequence shown here is derived from an EMBL/GenBank/DDBJ whole genome shotgun (WGS) entry which is preliminary data.</text>
</comment>
<evidence type="ECO:0000256" key="1">
    <source>
        <dbReference type="SAM" id="MobiDB-lite"/>
    </source>
</evidence>
<dbReference type="SUPFAM" id="SSF53335">
    <property type="entry name" value="S-adenosyl-L-methionine-dependent methyltransferases"/>
    <property type="match status" value="1"/>
</dbReference>
<gene>
    <name evidence="3" type="ORF">HLH34_07235</name>
</gene>
<keyword evidence="4" id="KW-1185">Reference proteome</keyword>
<evidence type="ECO:0000313" key="3">
    <source>
        <dbReference type="EMBL" id="MBB2189757.1"/>
    </source>
</evidence>
<accession>A0A7W4JRZ4</accession>
<dbReference type="GO" id="GO:0032259">
    <property type="term" value="P:methylation"/>
    <property type="evidence" value="ECO:0007669"/>
    <property type="project" value="UniProtKB-KW"/>
</dbReference>
<keyword evidence="3" id="KW-0489">Methyltransferase</keyword>